<keyword evidence="3" id="KW-0804">Transcription</keyword>
<dbReference type="PROSITE" id="PS50888">
    <property type="entry name" value="BHLH"/>
    <property type="match status" value="1"/>
</dbReference>
<dbReference type="InterPro" id="IPR036638">
    <property type="entry name" value="HLH_DNA-bd_sf"/>
</dbReference>
<accession>A0A427B3G6</accession>
<dbReference type="InterPro" id="IPR055477">
    <property type="entry name" value="DUF7049"/>
</dbReference>
<dbReference type="SUPFAM" id="SSF47459">
    <property type="entry name" value="HLH, helix-loop-helix DNA-binding domain"/>
    <property type="match status" value="1"/>
</dbReference>
<evidence type="ECO:0000259" key="5">
    <source>
        <dbReference type="PROSITE" id="PS50888"/>
    </source>
</evidence>
<dbReference type="PANTHER" id="PTHR46665">
    <property type="entry name" value="TRANSCRIPTION FACTOR BHLH041-RELATED-RELATED"/>
    <property type="match status" value="1"/>
</dbReference>
<dbReference type="InterPro" id="IPR011598">
    <property type="entry name" value="bHLH_dom"/>
</dbReference>
<evidence type="ECO:0000256" key="4">
    <source>
        <dbReference type="SAM" id="Coils"/>
    </source>
</evidence>
<keyword evidence="4" id="KW-0175">Coiled coil</keyword>
<organism evidence="6 7">
    <name type="scientific">Ensete ventricosum</name>
    <name type="common">Abyssinian banana</name>
    <name type="synonym">Musa ensete</name>
    <dbReference type="NCBI Taxonomy" id="4639"/>
    <lineage>
        <taxon>Eukaryota</taxon>
        <taxon>Viridiplantae</taxon>
        <taxon>Streptophyta</taxon>
        <taxon>Embryophyta</taxon>
        <taxon>Tracheophyta</taxon>
        <taxon>Spermatophyta</taxon>
        <taxon>Magnoliopsida</taxon>
        <taxon>Liliopsida</taxon>
        <taxon>Zingiberales</taxon>
        <taxon>Musaceae</taxon>
        <taxon>Ensete</taxon>
    </lineage>
</organism>
<evidence type="ECO:0000256" key="3">
    <source>
        <dbReference type="ARBA" id="ARBA00023163"/>
    </source>
</evidence>
<dbReference type="InterPro" id="IPR044658">
    <property type="entry name" value="bHLH92/bHLH041-like"/>
</dbReference>
<dbReference type="Pfam" id="PF23132">
    <property type="entry name" value="DUF7049"/>
    <property type="match status" value="1"/>
</dbReference>
<sequence length="299" mass="33183">MRVYDRHRTVPFPSTAVDDAAIARAMLAVISSNSSSAADRSWSGRRVGAFKTYVTPAFAPRSDPTPRSHGQKMIKMLINLLRKMNGMRLEARTQDAGPTSNQLHHMISERKRREKLNESFDALRMLLPPASKKDKASVLYNTRNYVNALKAHISELERRNRLLEMQLRRADENEEDGESNERVRVQIRQQATESTPEGQGINLAIAVRAGCRMIDLIHDVLQCLKRMGVTSLLSVDATTRPSQENDLLKASFTVRVKDSTGALMLIDVTQGGDCDEETLNEAVTQAVAAVLDGSATPTP</sequence>
<dbReference type="CDD" id="cd11393">
    <property type="entry name" value="bHLH_AtbHLH_like"/>
    <property type="match status" value="1"/>
</dbReference>
<evidence type="ECO:0000313" key="7">
    <source>
        <dbReference type="Proteomes" id="UP000287651"/>
    </source>
</evidence>
<dbReference type="SMART" id="SM00353">
    <property type="entry name" value="HLH"/>
    <property type="match status" value="1"/>
</dbReference>
<name>A0A427B3G6_ENSVE</name>
<dbReference type="Pfam" id="PF00010">
    <property type="entry name" value="HLH"/>
    <property type="match status" value="1"/>
</dbReference>
<feature type="coiled-coil region" evidence="4">
    <location>
        <begin position="146"/>
        <end position="173"/>
    </location>
</feature>
<dbReference type="EMBL" id="AMZH03000577">
    <property type="protein sequence ID" value="RRT83014.1"/>
    <property type="molecule type" value="Genomic_DNA"/>
</dbReference>
<dbReference type="PANTHER" id="PTHR46665:SF1">
    <property type="entry name" value="SPERMATOGENESIS- AND OOGENESIS-SPECIFIC BASIC HELIX-LOOP-HELIX-CONTAINING PROTEIN 1"/>
    <property type="match status" value="1"/>
</dbReference>
<evidence type="ECO:0000256" key="2">
    <source>
        <dbReference type="ARBA" id="ARBA00023015"/>
    </source>
</evidence>
<dbReference type="Proteomes" id="UP000287651">
    <property type="component" value="Unassembled WGS sequence"/>
</dbReference>
<comment type="similarity">
    <text evidence="1">Belongs to the bHLH protein family.</text>
</comment>
<comment type="caution">
    <text evidence="6">The sequence shown here is derived from an EMBL/GenBank/DDBJ whole genome shotgun (WGS) entry which is preliminary data.</text>
</comment>
<dbReference type="InterPro" id="IPR045239">
    <property type="entry name" value="bHLH95_bHLH"/>
</dbReference>
<keyword evidence="2" id="KW-0805">Transcription regulation</keyword>
<protein>
    <recommendedName>
        <fullName evidence="5">BHLH domain-containing protein</fullName>
    </recommendedName>
</protein>
<evidence type="ECO:0000256" key="1">
    <source>
        <dbReference type="ARBA" id="ARBA00005510"/>
    </source>
</evidence>
<feature type="domain" description="BHLH" evidence="5">
    <location>
        <begin position="100"/>
        <end position="149"/>
    </location>
</feature>
<proteinExistence type="inferred from homology"/>
<dbReference type="Gene3D" id="4.10.280.10">
    <property type="entry name" value="Helix-loop-helix DNA-binding domain"/>
    <property type="match status" value="1"/>
</dbReference>
<dbReference type="AlphaFoldDB" id="A0A427B3G6"/>
<gene>
    <name evidence="6" type="ORF">B296_00018419</name>
</gene>
<dbReference type="GO" id="GO:0046983">
    <property type="term" value="F:protein dimerization activity"/>
    <property type="evidence" value="ECO:0007669"/>
    <property type="project" value="InterPro"/>
</dbReference>
<reference evidence="6 7" key="1">
    <citation type="journal article" date="2014" name="Agronomy (Basel)">
        <title>A Draft Genome Sequence for Ensete ventricosum, the Drought-Tolerant Tree Against Hunger.</title>
        <authorList>
            <person name="Harrison J."/>
            <person name="Moore K.A."/>
            <person name="Paszkiewicz K."/>
            <person name="Jones T."/>
            <person name="Grant M."/>
            <person name="Ambacheew D."/>
            <person name="Muzemil S."/>
            <person name="Studholme D.J."/>
        </authorList>
    </citation>
    <scope>NUCLEOTIDE SEQUENCE [LARGE SCALE GENOMIC DNA]</scope>
</reference>
<evidence type="ECO:0000313" key="6">
    <source>
        <dbReference type="EMBL" id="RRT83014.1"/>
    </source>
</evidence>